<evidence type="ECO:0000259" key="4">
    <source>
        <dbReference type="Pfam" id="PF14571"/>
    </source>
</evidence>
<dbReference type="InterPro" id="IPR027935">
    <property type="entry name" value="Di19_C"/>
</dbReference>
<proteinExistence type="inferred from homology"/>
<dbReference type="Pfam" id="PF05605">
    <property type="entry name" value="zf-Di19"/>
    <property type="match status" value="1"/>
</dbReference>
<feature type="domain" description="Di19 C-terminal" evidence="4">
    <location>
        <begin position="217"/>
        <end position="304"/>
    </location>
</feature>
<dbReference type="InterPro" id="IPR008598">
    <property type="entry name" value="Di19_Zn-bd"/>
</dbReference>
<dbReference type="AlphaFoldDB" id="A0A8B8Q529"/>
<comment type="similarity">
    <text evidence="1">Belongs to the Di19 family.</text>
</comment>
<protein>
    <submittedName>
        <fullName evidence="6">Protein DEHYDRATION-INDUCED 19 homolog 6-like isoform X1</fullName>
    </submittedName>
</protein>
<feature type="region of interest" description="Disordered" evidence="2">
    <location>
        <begin position="256"/>
        <end position="287"/>
    </location>
</feature>
<dbReference type="PANTHER" id="PTHR31875">
    <property type="entry name" value="PROTEIN DEHYDRATION-INDUCED 19"/>
    <property type="match status" value="1"/>
</dbReference>
<dbReference type="RefSeq" id="XP_030542199.2">
    <property type="nucleotide sequence ID" value="XM_030686339.2"/>
</dbReference>
<reference evidence="6" key="1">
    <citation type="submission" date="2025-08" db="UniProtKB">
        <authorList>
            <consortium name="RefSeq"/>
        </authorList>
    </citation>
    <scope>IDENTIFICATION</scope>
    <source>
        <tissue evidence="6">Leaf</tissue>
    </source>
</reference>
<evidence type="ECO:0000256" key="1">
    <source>
        <dbReference type="ARBA" id="ARBA00007109"/>
    </source>
</evidence>
<feature type="domain" description="Di19 zinc-binding" evidence="3">
    <location>
        <begin position="141"/>
        <end position="191"/>
    </location>
</feature>
<evidence type="ECO:0000256" key="2">
    <source>
        <dbReference type="SAM" id="MobiDB-lite"/>
    </source>
</evidence>
<dbReference type="InterPro" id="IPR033347">
    <property type="entry name" value="Di19"/>
</dbReference>
<dbReference type="GeneID" id="115749507"/>
<dbReference type="Proteomes" id="UP000827889">
    <property type="component" value="Chromosome 7"/>
</dbReference>
<gene>
    <name evidence="6" type="primary">LOC115749507</name>
</gene>
<organism evidence="5 6">
    <name type="scientific">Rhodamnia argentea</name>
    <dbReference type="NCBI Taxonomy" id="178133"/>
    <lineage>
        <taxon>Eukaryota</taxon>
        <taxon>Viridiplantae</taxon>
        <taxon>Streptophyta</taxon>
        <taxon>Embryophyta</taxon>
        <taxon>Tracheophyta</taxon>
        <taxon>Spermatophyta</taxon>
        <taxon>Magnoliopsida</taxon>
        <taxon>eudicotyledons</taxon>
        <taxon>Gunneridae</taxon>
        <taxon>Pentapetalae</taxon>
        <taxon>rosids</taxon>
        <taxon>malvids</taxon>
        <taxon>Myrtales</taxon>
        <taxon>Myrtaceae</taxon>
        <taxon>Myrtoideae</taxon>
        <taxon>Myrteae</taxon>
        <taxon>Australasian group</taxon>
        <taxon>Rhodamnia</taxon>
    </lineage>
</organism>
<sequence length="329" mass="36749">MRVLQLCHLSASYSACVLQRRSLPPTCRKESEQYITREGYHRTHPCSSADQYRKIAPFSSLLPPLPRSPKTPFLLLRNPTFPGETKRDSIRGRAVDMDVDFRSSRVHSSRRLSAIQALGLHYDNHIVLDDSEGDDDFRAFFPCPFCYMEIDVNILCKHLQNEHCFDLKNAVCPLCAANLGKDATRHFIEHHTSSFKRRKRSNKSGFWTASSASLSRELSSFLGSSAHVKGNVSETTPEPLLTPFLHNFPFLDPDQAQQEEVEDASSTDSPATSDGKSASLDEGEGQDYGTRMQRAAFVQELMASPTYCQVLAFVHPLPSRRAVGADPGA</sequence>
<evidence type="ECO:0000259" key="3">
    <source>
        <dbReference type="Pfam" id="PF05605"/>
    </source>
</evidence>
<dbReference type="Pfam" id="PF14571">
    <property type="entry name" value="Di19_C"/>
    <property type="match status" value="1"/>
</dbReference>
<name>A0A8B8Q529_9MYRT</name>
<evidence type="ECO:0000313" key="5">
    <source>
        <dbReference type="Proteomes" id="UP000827889"/>
    </source>
</evidence>
<dbReference type="PANTHER" id="PTHR31875:SF24">
    <property type="entry name" value="PROTEIN DEHYDRATION-INDUCED 19 HOMOLOG 5"/>
    <property type="match status" value="1"/>
</dbReference>
<evidence type="ECO:0000313" key="6">
    <source>
        <dbReference type="RefSeq" id="XP_030542199.2"/>
    </source>
</evidence>
<dbReference type="KEGG" id="rarg:115749507"/>
<keyword evidence="5" id="KW-1185">Reference proteome</keyword>
<accession>A0A8B8Q529</accession>